<gene>
    <name evidence="3" type="ORF">AC631_01866</name>
</gene>
<organism evidence="3 4">
    <name type="scientific">Debaryomyces fabryi</name>
    <dbReference type="NCBI Taxonomy" id="58627"/>
    <lineage>
        <taxon>Eukaryota</taxon>
        <taxon>Fungi</taxon>
        <taxon>Dikarya</taxon>
        <taxon>Ascomycota</taxon>
        <taxon>Saccharomycotina</taxon>
        <taxon>Pichiomycetes</taxon>
        <taxon>Debaryomycetaceae</taxon>
        <taxon>Debaryomyces</taxon>
    </lineage>
</organism>
<dbReference type="InterPro" id="IPR000424">
    <property type="entry name" value="Primosome_PriB/ssb"/>
</dbReference>
<dbReference type="PIRSF" id="PIRSF002070">
    <property type="entry name" value="SSB"/>
    <property type="match status" value="1"/>
</dbReference>
<dbReference type="Gene3D" id="2.40.50.140">
    <property type="entry name" value="Nucleic acid-binding proteins"/>
    <property type="match status" value="1"/>
</dbReference>
<reference evidence="3 4" key="1">
    <citation type="submission" date="2015-11" db="EMBL/GenBank/DDBJ databases">
        <title>The genome of Debaryomyces fabryi.</title>
        <authorList>
            <person name="Tafer H."/>
            <person name="Lopandic K."/>
        </authorList>
    </citation>
    <scope>NUCLEOTIDE SEQUENCE [LARGE SCALE GENOMIC DNA]</scope>
    <source>
        <strain evidence="3 4">CBS 789</strain>
    </source>
</reference>
<dbReference type="Pfam" id="PF00436">
    <property type="entry name" value="SSB"/>
    <property type="match status" value="1"/>
</dbReference>
<dbReference type="RefSeq" id="XP_015468504.1">
    <property type="nucleotide sequence ID" value="XM_015610696.1"/>
</dbReference>
<dbReference type="GO" id="GO:0042645">
    <property type="term" value="C:mitochondrial nucleoid"/>
    <property type="evidence" value="ECO:0007669"/>
    <property type="project" value="TreeGrafter"/>
</dbReference>
<dbReference type="GO" id="GO:0003697">
    <property type="term" value="F:single-stranded DNA binding"/>
    <property type="evidence" value="ECO:0007669"/>
    <property type="project" value="InterPro"/>
</dbReference>
<dbReference type="InterPro" id="IPR011344">
    <property type="entry name" value="ssDNA-bd"/>
</dbReference>
<evidence type="ECO:0000256" key="1">
    <source>
        <dbReference type="ARBA" id="ARBA00023125"/>
    </source>
</evidence>
<keyword evidence="1 2" id="KW-0238">DNA-binding</keyword>
<keyword evidence="2" id="KW-0496">Mitochondrion</keyword>
<keyword evidence="4" id="KW-1185">Reference proteome</keyword>
<dbReference type="SUPFAM" id="SSF50249">
    <property type="entry name" value="Nucleic acid-binding proteins"/>
    <property type="match status" value="1"/>
</dbReference>
<dbReference type="PROSITE" id="PS50935">
    <property type="entry name" value="SSB"/>
    <property type="match status" value="1"/>
</dbReference>
<dbReference type="EMBL" id="LMYN01000028">
    <property type="protein sequence ID" value="KSA02402.1"/>
    <property type="molecule type" value="Genomic_DNA"/>
</dbReference>
<comment type="subcellular location">
    <subcellularLocation>
        <location evidence="2">Mitochondrion</location>
    </subcellularLocation>
</comment>
<dbReference type="GeneID" id="26838875"/>
<dbReference type="GO" id="GO:0006264">
    <property type="term" value="P:mitochondrial DNA replication"/>
    <property type="evidence" value="ECO:0007669"/>
    <property type="project" value="TreeGrafter"/>
</dbReference>
<dbReference type="OrthoDB" id="1078367at2759"/>
<dbReference type="PANTHER" id="PTHR10302:SF0">
    <property type="entry name" value="SINGLE-STRANDED DNA-BINDING PROTEIN, MITOCHONDRIAL"/>
    <property type="match status" value="1"/>
</dbReference>
<dbReference type="CDD" id="cd04496">
    <property type="entry name" value="SSB_OBF"/>
    <property type="match status" value="1"/>
</dbReference>
<protein>
    <recommendedName>
        <fullName evidence="2">Single-stranded DNA-binding protein</fullName>
    </recommendedName>
</protein>
<accession>A0A0V1Q1U2</accession>
<comment type="caution">
    <text evidence="3">The sequence shown here is derived from an EMBL/GenBank/DDBJ whole genome shotgun (WGS) entry which is preliminary data.</text>
</comment>
<dbReference type="Proteomes" id="UP000054251">
    <property type="component" value="Unassembled WGS sequence"/>
</dbReference>
<evidence type="ECO:0000256" key="2">
    <source>
        <dbReference type="PIRNR" id="PIRNR002070"/>
    </source>
</evidence>
<dbReference type="InterPro" id="IPR012340">
    <property type="entry name" value="NA-bd_OB-fold"/>
</dbReference>
<sequence>MLRSMIQSQARSFSSSASRSAFAKMNLLGTVGSVSSRETKDGLQFINYSLAVNRFNPNESDGKSTDWYNISVFNERHINFFNNYLKPGMQLYVECDVRQRQVSDENGEHRHTVTSLKQISYDVVRFAKKTEEESEE</sequence>
<name>A0A0V1Q1U2_9ASCO</name>
<proteinExistence type="predicted"/>
<dbReference type="PANTHER" id="PTHR10302">
    <property type="entry name" value="SINGLE-STRANDED DNA-BINDING PROTEIN"/>
    <property type="match status" value="1"/>
</dbReference>
<evidence type="ECO:0000313" key="4">
    <source>
        <dbReference type="Proteomes" id="UP000054251"/>
    </source>
</evidence>
<dbReference type="AlphaFoldDB" id="A0A0V1Q1U2"/>
<evidence type="ECO:0000313" key="3">
    <source>
        <dbReference type="EMBL" id="KSA02402.1"/>
    </source>
</evidence>